<feature type="domain" description="AAR2 C-terminal" evidence="2">
    <location>
        <begin position="173"/>
        <end position="297"/>
    </location>
</feature>
<dbReference type="InterPro" id="IPR033648">
    <property type="entry name" value="AAR2_C"/>
</dbReference>
<dbReference type="InterPro" id="IPR038516">
    <property type="entry name" value="AAR2_N_sf"/>
</dbReference>
<dbReference type="InterPro" id="IPR038514">
    <property type="entry name" value="AAR2_C_sf"/>
</dbReference>
<dbReference type="EMBL" id="JANBPY010000847">
    <property type="protein sequence ID" value="KAJ1963270.1"/>
    <property type="molecule type" value="Genomic_DNA"/>
</dbReference>
<evidence type="ECO:0000259" key="2">
    <source>
        <dbReference type="Pfam" id="PF05282"/>
    </source>
</evidence>
<comment type="caution">
    <text evidence="4">The sequence shown here is derived from an EMBL/GenBank/DDBJ whole genome shotgun (WGS) entry which is preliminary data.</text>
</comment>
<dbReference type="Gene3D" id="1.25.40.550">
    <property type="entry name" value="Aar2, C-terminal domain-like"/>
    <property type="match status" value="1"/>
</dbReference>
<name>A0A9W8AV49_9FUNG</name>
<feature type="domain" description="AAR2 N-terminal" evidence="3">
    <location>
        <begin position="13"/>
        <end position="147"/>
    </location>
</feature>
<dbReference type="Gene3D" id="2.60.34.20">
    <property type="match status" value="1"/>
</dbReference>
<evidence type="ECO:0000313" key="4">
    <source>
        <dbReference type="EMBL" id="KAJ1963270.1"/>
    </source>
</evidence>
<dbReference type="Pfam" id="PF05282">
    <property type="entry name" value="AAR2"/>
    <property type="match status" value="1"/>
</dbReference>
<dbReference type="CDD" id="cd13777">
    <property type="entry name" value="Aar2_N"/>
    <property type="match status" value="1"/>
</dbReference>
<evidence type="ECO:0000259" key="3">
    <source>
        <dbReference type="Pfam" id="PF20981"/>
    </source>
</evidence>
<dbReference type="PANTHER" id="PTHR12689:SF4">
    <property type="entry name" value="PROTEIN AAR2 HOMOLOG"/>
    <property type="match status" value="1"/>
</dbReference>
<organism evidence="4 5">
    <name type="scientific">Dispira parvispora</name>
    <dbReference type="NCBI Taxonomy" id="1520584"/>
    <lineage>
        <taxon>Eukaryota</taxon>
        <taxon>Fungi</taxon>
        <taxon>Fungi incertae sedis</taxon>
        <taxon>Zoopagomycota</taxon>
        <taxon>Kickxellomycotina</taxon>
        <taxon>Dimargaritomycetes</taxon>
        <taxon>Dimargaritales</taxon>
        <taxon>Dimargaritaceae</taxon>
        <taxon>Dispira</taxon>
    </lineage>
</organism>
<reference evidence="4" key="1">
    <citation type="submission" date="2022-07" db="EMBL/GenBank/DDBJ databases">
        <title>Phylogenomic reconstructions and comparative analyses of Kickxellomycotina fungi.</title>
        <authorList>
            <person name="Reynolds N.K."/>
            <person name="Stajich J.E."/>
            <person name="Barry K."/>
            <person name="Grigoriev I.V."/>
            <person name="Crous P."/>
            <person name="Smith M.E."/>
        </authorList>
    </citation>
    <scope>NUCLEOTIDE SEQUENCE</scope>
    <source>
        <strain evidence="4">RSA 1196</strain>
    </source>
</reference>
<protein>
    <submittedName>
        <fullName evidence="4">Uncharacterized protein</fullName>
    </submittedName>
</protein>
<dbReference type="CDD" id="cd13778">
    <property type="entry name" value="Aar2_C"/>
    <property type="match status" value="1"/>
</dbReference>
<proteinExistence type="inferred from homology"/>
<sequence length="323" mass="36755">MDQATANALFDKGGILLFLDAPSQLDIGIDMNLWTIGPRFKGLKLIPPGVHLIYYDRGATRGKELRVGFFYNFQPGEVLVKQWDSVSEQLYPSSAMDPEQRRRYVADIRSFDPCLGAYPLEPPQKQYGAWRKLSGYISADVLNVVLPDGWGFTSADGGPYDEEAVRDHQGVAFTFIDLKHSFPPQSQGSERTMYSRDKSWLLRQLMDQCWRNDYRRILGELQIAYVCLLMGQLYAGFEQWKAILHLVCLSEEAIVDYIDTLYPNFVDVLQNQLSECPEDFFADIIITDNFVAHLLALTKELSLEHSEGEEDESGEYAPVVVEL</sequence>
<dbReference type="InterPro" id="IPR007946">
    <property type="entry name" value="AAR2"/>
</dbReference>
<dbReference type="GO" id="GO:0000244">
    <property type="term" value="P:spliceosomal tri-snRNP complex assembly"/>
    <property type="evidence" value="ECO:0007669"/>
    <property type="project" value="TreeGrafter"/>
</dbReference>
<dbReference type="PANTHER" id="PTHR12689">
    <property type="entry name" value="A1 CISTRON SPLICING FACTOR AAR2-RELATED"/>
    <property type="match status" value="1"/>
</dbReference>
<dbReference type="Pfam" id="PF20981">
    <property type="entry name" value="AAR2_1st"/>
    <property type="match status" value="1"/>
</dbReference>
<gene>
    <name evidence="4" type="ORF">IWQ62_003271</name>
</gene>
<dbReference type="InterPro" id="IPR033647">
    <property type="entry name" value="Aar2_N"/>
</dbReference>
<dbReference type="OrthoDB" id="201752at2759"/>
<dbReference type="Proteomes" id="UP001150925">
    <property type="component" value="Unassembled WGS sequence"/>
</dbReference>
<dbReference type="AlphaFoldDB" id="A0A9W8AV49"/>
<keyword evidence="5" id="KW-1185">Reference proteome</keyword>
<evidence type="ECO:0000313" key="5">
    <source>
        <dbReference type="Proteomes" id="UP001150925"/>
    </source>
</evidence>
<accession>A0A9W8AV49</accession>
<evidence type="ECO:0000256" key="1">
    <source>
        <dbReference type="ARBA" id="ARBA00006281"/>
    </source>
</evidence>
<comment type="similarity">
    <text evidence="1">Belongs to the AAR2 family.</text>
</comment>